<protein>
    <submittedName>
        <fullName evidence="1">Uncharacterized protein</fullName>
    </submittedName>
</protein>
<dbReference type="Proteomes" id="UP000799437">
    <property type="component" value="Unassembled WGS sequence"/>
</dbReference>
<evidence type="ECO:0000313" key="2">
    <source>
        <dbReference type="Proteomes" id="UP000799437"/>
    </source>
</evidence>
<proteinExistence type="predicted"/>
<keyword evidence="2" id="KW-1185">Reference proteome</keyword>
<dbReference type="SUPFAM" id="SSF52047">
    <property type="entry name" value="RNI-like"/>
    <property type="match status" value="1"/>
</dbReference>
<sequence>MSSTLSPQKTVASPRILSFPTELLELLYPLLTGIHCESNYEQNPDHIHAETRTGGCNHWKIITSPGHRERECPARCKDCIHSHDQHVALTLTRVCRLFYSVFLKFLYSDIRTLMLSKTRYEDCEGSIIVQNDFYERGPFLQYRRAIRSNRALMQYCRSLTVEFRNYASLELLQFDQKPLFANLKSLTLTKIDQNFAEELPVLPVLEELSLFRANFDEAGVVFRKGHTCRKLSIGFDGHGKLPLKPLRGVAPPTPFKAAKGNRPEAFRELHIERVNNWPECRDVAKFVRLSTSLQAFSLRMNCPVGHSTPPSCHWSYSALRTVLLPFRATLRSLCILDFGDALPGDRLDVSDFTSLEELQISFHIRPKQLGQCLPKALRRLVLDLNKLSNTGDAAPRDGEYTAKSRYQRSWGLEQVELDWLTATALEVARLKSVEELSLEFIELRYDTACMVSFHVDAFDLVNQAYLGELADQHPLNRLKAARVAIEAAGLTAIIADQEVPQWFVEAVGRG</sequence>
<reference evidence="1" key="1">
    <citation type="journal article" date="2020" name="Stud. Mycol.">
        <title>101 Dothideomycetes genomes: a test case for predicting lifestyles and emergence of pathogens.</title>
        <authorList>
            <person name="Haridas S."/>
            <person name="Albert R."/>
            <person name="Binder M."/>
            <person name="Bloem J."/>
            <person name="Labutti K."/>
            <person name="Salamov A."/>
            <person name="Andreopoulos B."/>
            <person name="Baker S."/>
            <person name="Barry K."/>
            <person name="Bills G."/>
            <person name="Bluhm B."/>
            <person name="Cannon C."/>
            <person name="Castanera R."/>
            <person name="Culley D."/>
            <person name="Daum C."/>
            <person name="Ezra D."/>
            <person name="Gonzalez J."/>
            <person name="Henrissat B."/>
            <person name="Kuo A."/>
            <person name="Liang C."/>
            <person name="Lipzen A."/>
            <person name="Lutzoni F."/>
            <person name="Magnuson J."/>
            <person name="Mondo S."/>
            <person name="Nolan M."/>
            <person name="Ohm R."/>
            <person name="Pangilinan J."/>
            <person name="Park H.-J."/>
            <person name="Ramirez L."/>
            <person name="Alfaro M."/>
            <person name="Sun H."/>
            <person name="Tritt A."/>
            <person name="Yoshinaga Y."/>
            <person name="Zwiers L.-H."/>
            <person name="Turgeon B."/>
            <person name="Goodwin S."/>
            <person name="Spatafora J."/>
            <person name="Crous P."/>
            <person name="Grigoriev I."/>
        </authorList>
    </citation>
    <scope>NUCLEOTIDE SEQUENCE</scope>
    <source>
        <strain evidence="1">CBS 121739</strain>
    </source>
</reference>
<evidence type="ECO:0000313" key="1">
    <source>
        <dbReference type="EMBL" id="KAF2762166.1"/>
    </source>
</evidence>
<dbReference type="RefSeq" id="XP_033604617.1">
    <property type="nucleotide sequence ID" value="XM_033746489.1"/>
</dbReference>
<dbReference type="AlphaFoldDB" id="A0A6A6WJ52"/>
<accession>A0A6A6WJ52</accession>
<dbReference type="GeneID" id="54487543"/>
<name>A0A6A6WJ52_9PEZI</name>
<gene>
    <name evidence="1" type="ORF">EJ05DRAFT_497033</name>
</gene>
<organism evidence="1 2">
    <name type="scientific">Pseudovirgaria hyperparasitica</name>
    <dbReference type="NCBI Taxonomy" id="470096"/>
    <lineage>
        <taxon>Eukaryota</taxon>
        <taxon>Fungi</taxon>
        <taxon>Dikarya</taxon>
        <taxon>Ascomycota</taxon>
        <taxon>Pezizomycotina</taxon>
        <taxon>Dothideomycetes</taxon>
        <taxon>Dothideomycetes incertae sedis</taxon>
        <taxon>Acrospermales</taxon>
        <taxon>Acrospermaceae</taxon>
        <taxon>Pseudovirgaria</taxon>
    </lineage>
</organism>
<dbReference type="EMBL" id="ML996566">
    <property type="protein sequence ID" value="KAF2762166.1"/>
    <property type="molecule type" value="Genomic_DNA"/>
</dbReference>